<evidence type="ECO:0000313" key="2">
    <source>
        <dbReference type="EMBL" id="ACL06611.1"/>
    </source>
</evidence>
<dbReference type="GO" id="GO:0043571">
    <property type="term" value="P:maintenance of CRISPR repeat elements"/>
    <property type="evidence" value="ECO:0007669"/>
    <property type="project" value="InterPro"/>
</dbReference>
<dbReference type="InterPro" id="IPR010147">
    <property type="entry name" value="CRISPR-assoc_prot_CasD"/>
</dbReference>
<dbReference type="HOGENOM" id="CLU_084726_1_1_7"/>
<dbReference type="GO" id="GO:0003723">
    <property type="term" value="F:RNA binding"/>
    <property type="evidence" value="ECO:0007669"/>
    <property type="project" value="InterPro"/>
</dbReference>
<accession>B8FDI0</accession>
<gene>
    <name evidence="2" type="ordered locus">Dalk_4938</name>
</gene>
<name>B8FDI0_DESAL</name>
<dbReference type="Pfam" id="PF09704">
    <property type="entry name" value="Cas_Cas5d"/>
    <property type="match status" value="1"/>
</dbReference>
<dbReference type="KEGG" id="dal:Dalk_4938"/>
<reference evidence="2 3" key="1">
    <citation type="journal article" date="2012" name="Environ. Microbiol.">
        <title>The genome sequence of Desulfatibacillum alkenivorans AK-01: a blueprint for anaerobic alkane oxidation.</title>
        <authorList>
            <person name="Callaghan A.V."/>
            <person name="Morris B.E."/>
            <person name="Pereira I.A."/>
            <person name="McInerney M.J."/>
            <person name="Austin R.N."/>
            <person name="Groves J.T."/>
            <person name="Kukor J.J."/>
            <person name="Suflita J.M."/>
            <person name="Young L.Y."/>
            <person name="Zylstra G.J."/>
            <person name="Wawrik B."/>
        </authorList>
    </citation>
    <scope>NUCLEOTIDE SEQUENCE [LARGE SCALE GENOMIC DNA]</scope>
    <source>
        <strain evidence="2 3">AK-01</strain>
    </source>
</reference>
<keyword evidence="3" id="KW-1185">Reference proteome</keyword>
<dbReference type="NCBIfam" id="TIGR01868">
    <property type="entry name" value="casD_Cas5e"/>
    <property type="match status" value="1"/>
</dbReference>
<dbReference type="GO" id="GO:0051607">
    <property type="term" value="P:defense response to virus"/>
    <property type="evidence" value="ECO:0007669"/>
    <property type="project" value="UniProtKB-KW"/>
</dbReference>
<dbReference type="EMBL" id="CP001322">
    <property type="protein sequence ID" value="ACL06611.1"/>
    <property type="molecule type" value="Genomic_DNA"/>
</dbReference>
<dbReference type="CDD" id="cd09756">
    <property type="entry name" value="Cas5_I-E"/>
    <property type="match status" value="1"/>
</dbReference>
<dbReference type="Gene3D" id="3.30.70.2660">
    <property type="match status" value="1"/>
</dbReference>
<sequence>MNSRYLLMWLEAPLQSWGADSKFGRRDTLPFPTRSGVLGLLLCALGASGEQKELLARLAPYGQTVISCAGGRPGRSGGSPEKIPRQPLLRDFHMVGSAYNDKDPWERLHIPKTNEGKPAVGGGAKLTYRYYLQDARFAVILELPPDLAEDFAQALQNPVWDIYLGRKNCAPTEFVYQGVFDSQKDAMDRAAALMEEKELMEDFRVVDGEHPGEPITLNDVPLQFGPMKKYRDRRVTVIRN</sequence>
<dbReference type="NCBIfam" id="TIGR02593">
    <property type="entry name" value="CRISPR_cas5"/>
    <property type="match status" value="1"/>
</dbReference>
<dbReference type="InterPro" id="IPR013422">
    <property type="entry name" value="CRISPR-assoc_prot_Cas5_N"/>
</dbReference>
<dbReference type="RefSeq" id="WP_015949648.1">
    <property type="nucleotide sequence ID" value="NC_011768.1"/>
</dbReference>
<dbReference type="AlphaFoldDB" id="B8FDI0"/>
<proteinExistence type="predicted"/>
<dbReference type="Proteomes" id="UP000000739">
    <property type="component" value="Chromosome"/>
</dbReference>
<protein>
    <submittedName>
        <fullName evidence="2">CRISPR-associated protein Cas5 family</fullName>
    </submittedName>
</protein>
<organism evidence="2 3">
    <name type="scientific">Desulfatibacillum aliphaticivorans</name>
    <dbReference type="NCBI Taxonomy" id="218208"/>
    <lineage>
        <taxon>Bacteria</taxon>
        <taxon>Pseudomonadati</taxon>
        <taxon>Thermodesulfobacteriota</taxon>
        <taxon>Desulfobacteria</taxon>
        <taxon>Desulfobacterales</taxon>
        <taxon>Desulfatibacillaceae</taxon>
        <taxon>Desulfatibacillum</taxon>
    </lineage>
</organism>
<evidence type="ECO:0000313" key="3">
    <source>
        <dbReference type="Proteomes" id="UP000000739"/>
    </source>
</evidence>
<dbReference type="InterPro" id="IPR021124">
    <property type="entry name" value="CRISPR-assoc_prot_Cas5"/>
</dbReference>
<keyword evidence="1" id="KW-0051">Antiviral defense</keyword>
<evidence type="ECO:0000256" key="1">
    <source>
        <dbReference type="ARBA" id="ARBA00023118"/>
    </source>
</evidence>
<dbReference type="eggNOG" id="ENOG502ZBPB">
    <property type="taxonomic scope" value="Bacteria"/>
</dbReference>